<feature type="domain" description="Calcineurin-like phosphoesterase" evidence="2">
    <location>
        <begin position="18"/>
        <end position="240"/>
    </location>
</feature>
<evidence type="ECO:0000259" key="2">
    <source>
        <dbReference type="Pfam" id="PF00149"/>
    </source>
</evidence>
<dbReference type="Gene3D" id="3.60.21.10">
    <property type="match status" value="1"/>
</dbReference>
<organism evidence="4">
    <name type="scientific">Calcidiscus leptoporus</name>
    <dbReference type="NCBI Taxonomy" id="127549"/>
    <lineage>
        <taxon>Eukaryota</taxon>
        <taxon>Haptista</taxon>
        <taxon>Haptophyta</taxon>
        <taxon>Prymnesiophyceae</taxon>
        <taxon>Coccolithales</taxon>
        <taxon>Calcidiscaceae</taxon>
        <taxon>Calcidiscus</taxon>
    </lineage>
</organism>
<dbReference type="Gene3D" id="3.90.780.10">
    <property type="entry name" value="5'-Nucleotidase, C-terminal domain"/>
    <property type="match status" value="1"/>
</dbReference>
<reference evidence="4" key="1">
    <citation type="submission" date="2021-01" db="EMBL/GenBank/DDBJ databases">
        <authorList>
            <person name="Corre E."/>
            <person name="Pelletier E."/>
            <person name="Niang G."/>
            <person name="Scheremetjew M."/>
            <person name="Finn R."/>
            <person name="Kale V."/>
            <person name="Holt S."/>
            <person name="Cochrane G."/>
            <person name="Meng A."/>
            <person name="Brown T."/>
            <person name="Cohen L."/>
        </authorList>
    </citation>
    <scope>NUCLEOTIDE SEQUENCE</scope>
    <source>
        <strain evidence="4">RCC1130</strain>
    </source>
</reference>
<dbReference type="GO" id="GO:0005829">
    <property type="term" value="C:cytosol"/>
    <property type="evidence" value="ECO:0007669"/>
    <property type="project" value="TreeGrafter"/>
</dbReference>
<dbReference type="Pfam" id="PF00149">
    <property type="entry name" value="Metallophos"/>
    <property type="match status" value="1"/>
</dbReference>
<protein>
    <recommendedName>
        <fullName evidence="5">Calcineurin-like phosphoesterase domain-containing protein</fullName>
    </recommendedName>
</protein>
<accession>A0A7S0JF82</accession>
<evidence type="ECO:0000259" key="3">
    <source>
        <dbReference type="Pfam" id="PF21953"/>
    </source>
</evidence>
<evidence type="ECO:0000256" key="1">
    <source>
        <dbReference type="SAM" id="SignalP"/>
    </source>
</evidence>
<dbReference type="InterPro" id="IPR053828">
    <property type="entry name" value="Nucleosidase_C"/>
</dbReference>
<dbReference type="InterPro" id="IPR006179">
    <property type="entry name" value="5_nucleotidase/apyrase"/>
</dbReference>
<dbReference type="SUPFAM" id="SSF56300">
    <property type="entry name" value="Metallo-dependent phosphatases"/>
    <property type="match status" value="1"/>
</dbReference>
<sequence>MLACIVNLVALPWSDVNLLVVTDVHSWIAGHKHPDHAPVLDADYGHVLSLFERLASSAAAGGRDLFLLQNGDLNDGTGYSRVPPLALVPLLQRLPFAALTTGNHELYKNEVIDYLARPGGFVQSWAGGFLTSNVLNATTREPIGARYKLLVGRNSGVRLLCFGFLYTMRDHDDHIVVAAVEDVVKEMWFVDALSTASYDALLFLAHMGFDDRLVDVLHDAVRALVGWSVPIQFLTGHTHIRAYRKLDEQAASFEAGHYMDTVGFASFALSTSAQAFHHVNIEANVAAMAAAAGLRNASALQTPSGAALQHEIRRTASALGLDRVLGCSPRSFGTYQPLAAPDSLWGLYLRNVTAAQVLGGNHSKVVVESTGSLRYNLFAGEVTVNDVCTMAPFEDAYWRVATHVSGDDLASVLGALEARGFEGRRGLPELGAASLPSYATTSTPVSGCVYELWTLSFDLVRVVAAFEAQTGQVANPKMMLDGANTTSVWISWITEYWPCLWRVA</sequence>
<dbReference type="AlphaFoldDB" id="A0A7S0JF82"/>
<dbReference type="EMBL" id="HBER01050302">
    <property type="protein sequence ID" value="CAD8549862.1"/>
    <property type="molecule type" value="Transcribed_RNA"/>
</dbReference>
<dbReference type="Pfam" id="PF21953">
    <property type="entry name" value="NadN_nucleosid_C"/>
    <property type="match status" value="1"/>
</dbReference>
<dbReference type="GO" id="GO:0016787">
    <property type="term" value="F:hydrolase activity"/>
    <property type="evidence" value="ECO:0007669"/>
    <property type="project" value="InterPro"/>
</dbReference>
<dbReference type="InterPro" id="IPR029052">
    <property type="entry name" value="Metallo-depent_PP-like"/>
</dbReference>
<name>A0A7S0JF82_9EUKA</name>
<gene>
    <name evidence="4" type="ORF">CLEP1334_LOCUS25152</name>
</gene>
<dbReference type="PANTHER" id="PTHR11575">
    <property type="entry name" value="5'-NUCLEOTIDASE-RELATED"/>
    <property type="match status" value="1"/>
</dbReference>
<dbReference type="PANTHER" id="PTHR11575:SF22">
    <property type="entry name" value="ADL392WP"/>
    <property type="match status" value="1"/>
</dbReference>
<dbReference type="InterPro" id="IPR036907">
    <property type="entry name" value="5'-Nucleotdase_C_sf"/>
</dbReference>
<dbReference type="SUPFAM" id="SSF55816">
    <property type="entry name" value="5'-nucleotidase (syn. UDP-sugar hydrolase), C-terminal domain"/>
    <property type="match status" value="1"/>
</dbReference>
<proteinExistence type="predicted"/>
<dbReference type="GO" id="GO:0009166">
    <property type="term" value="P:nucleotide catabolic process"/>
    <property type="evidence" value="ECO:0007669"/>
    <property type="project" value="InterPro"/>
</dbReference>
<keyword evidence="1" id="KW-0732">Signal</keyword>
<feature type="domain" description="Putative 5'-nucleotidase C-terminal" evidence="3">
    <location>
        <begin position="335"/>
        <end position="420"/>
    </location>
</feature>
<dbReference type="InterPro" id="IPR004843">
    <property type="entry name" value="Calcineurin-like_PHP"/>
</dbReference>
<feature type="signal peptide" evidence="1">
    <location>
        <begin position="1"/>
        <end position="18"/>
    </location>
</feature>
<evidence type="ECO:0008006" key="5">
    <source>
        <dbReference type="Google" id="ProtNLM"/>
    </source>
</evidence>
<feature type="chain" id="PRO_5030566658" description="Calcineurin-like phosphoesterase domain-containing protein" evidence="1">
    <location>
        <begin position="19"/>
        <end position="504"/>
    </location>
</feature>
<evidence type="ECO:0000313" key="4">
    <source>
        <dbReference type="EMBL" id="CAD8549862.1"/>
    </source>
</evidence>